<dbReference type="EMBL" id="JBGMDY010000009">
    <property type="protein sequence ID" value="KAL2322640.1"/>
    <property type="molecule type" value="Genomic_DNA"/>
</dbReference>
<gene>
    <name evidence="3" type="ORF">Fmac_027019</name>
</gene>
<reference evidence="3 4" key="1">
    <citation type="submission" date="2024-08" db="EMBL/GenBank/DDBJ databases">
        <title>Insights into the chromosomal genome structure of Flemingia macrophylla.</title>
        <authorList>
            <person name="Ding Y."/>
            <person name="Zhao Y."/>
            <person name="Bi W."/>
            <person name="Wu M."/>
            <person name="Zhao G."/>
            <person name="Gong Y."/>
            <person name="Li W."/>
            <person name="Zhang P."/>
        </authorList>
    </citation>
    <scope>NUCLEOTIDE SEQUENCE [LARGE SCALE GENOMIC DNA]</scope>
    <source>
        <strain evidence="3">DYQJB</strain>
        <tissue evidence="3">Leaf</tissue>
    </source>
</reference>
<keyword evidence="2" id="KW-0472">Membrane</keyword>
<proteinExistence type="predicted"/>
<feature type="region of interest" description="Disordered" evidence="1">
    <location>
        <begin position="1"/>
        <end position="20"/>
    </location>
</feature>
<keyword evidence="2" id="KW-0812">Transmembrane</keyword>
<organism evidence="3 4">
    <name type="scientific">Flemingia macrophylla</name>
    <dbReference type="NCBI Taxonomy" id="520843"/>
    <lineage>
        <taxon>Eukaryota</taxon>
        <taxon>Viridiplantae</taxon>
        <taxon>Streptophyta</taxon>
        <taxon>Embryophyta</taxon>
        <taxon>Tracheophyta</taxon>
        <taxon>Spermatophyta</taxon>
        <taxon>Magnoliopsida</taxon>
        <taxon>eudicotyledons</taxon>
        <taxon>Gunneridae</taxon>
        <taxon>Pentapetalae</taxon>
        <taxon>rosids</taxon>
        <taxon>fabids</taxon>
        <taxon>Fabales</taxon>
        <taxon>Fabaceae</taxon>
        <taxon>Papilionoideae</taxon>
        <taxon>50 kb inversion clade</taxon>
        <taxon>NPAAA clade</taxon>
        <taxon>indigoferoid/millettioid clade</taxon>
        <taxon>Phaseoleae</taxon>
        <taxon>Flemingia</taxon>
    </lineage>
</organism>
<evidence type="ECO:0000313" key="4">
    <source>
        <dbReference type="Proteomes" id="UP001603857"/>
    </source>
</evidence>
<name>A0ABD1LI69_9FABA</name>
<evidence type="ECO:0000313" key="3">
    <source>
        <dbReference type="EMBL" id="KAL2322640.1"/>
    </source>
</evidence>
<evidence type="ECO:0000256" key="1">
    <source>
        <dbReference type="SAM" id="MobiDB-lite"/>
    </source>
</evidence>
<feature type="transmembrane region" description="Helical" evidence="2">
    <location>
        <begin position="37"/>
        <end position="56"/>
    </location>
</feature>
<accession>A0ABD1LI69</accession>
<dbReference type="AlphaFoldDB" id="A0ABD1LI69"/>
<protein>
    <submittedName>
        <fullName evidence="3">Uncharacterized protein</fullName>
    </submittedName>
</protein>
<dbReference type="Proteomes" id="UP001603857">
    <property type="component" value="Unassembled WGS sequence"/>
</dbReference>
<keyword evidence="2" id="KW-1133">Transmembrane helix</keyword>
<evidence type="ECO:0000256" key="2">
    <source>
        <dbReference type="SAM" id="Phobius"/>
    </source>
</evidence>
<comment type="caution">
    <text evidence="3">The sequence shown here is derived from an EMBL/GenBank/DDBJ whole genome shotgun (WGS) entry which is preliminary data.</text>
</comment>
<sequence length="57" mass="6161">MDTITDPSPSGPRRITALSCEDTNPKPKYIGFPQPKSASYTGMLIQLVILMLGLPAK</sequence>
<keyword evidence="4" id="KW-1185">Reference proteome</keyword>